<evidence type="ECO:0000313" key="1">
    <source>
        <dbReference type="EMBL" id="ALG13245.1"/>
    </source>
</evidence>
<reference evidence="1 2" key="1">
    <citation type="submission" date="2015-07" db="EMBL/GenBank/DDBJ databases">
        <title>Genome sequencing of Kibdelosporangium phytohabitans.</title>
        <authorList>
            <person name="Qin S."/>
            <person name="Xing K."/>
        </authorList>
    </citation>
    <scope>NUCLEOTIDE SEQUENCE [LARGE SCALE GENOMIC DNA]</scope>
    <source>
        <strain evidence="1 2">KLBMP1111</strain>
    </source>
</reference>
<keyword evidence="2" id="KW-1185">Reference proteome</keyword>
<organism evidence="1 2">
    <name type="scientific">Kibdelosporangium phytohabitans</name>
    <dbReference type="NCBI Taxonomy" id="860235"/>
    <lineage>
        <taxon>Bacteria</taxon>
        <taxon>Bacillati</taxon>
        <taxon>Actinomycetota</taxon>
        <taxon>Actinomycetes</taxon>
        <taxon>Pseudonocardiales</taxon>
        <taxon>Pseudonocardiaceae</taxon>
        <taxon>Kibdelosporangium</taxon>
    </lineage>
</organism>
<proteinExistence type="predicted"/>
<dbReference type="Proteomes" id="UP000063699">
    <property type="component" value="Chromosome"/>
</dbReference>
<dbReference type="EMBL" id="CP012752">
    <property type="protein sequence ID" value="ALG13245.1"/>
    <property type="molecule type" value="Genomic_DNA"/>
</dbReference>
<gene>
    <name evidence="1" type="ORF">AOZ06_46010</name>
</gene>
<dbReference type="AlphaFoldDB" id="A0A0N9IAT2"/>
<dbReference type="KEGG" id="kphy:AOZ06_46010"/>
<protein>
    <submittedName>
        <fullName evidence="1">Uncharacterized protein</fullName>
    </submittedName>
</protein>
<evidence type="ECO:0000313" key="2">
    <source>
        <dbReference type="Proteomes" id="UP000063699"/>
    </source>
</evidence>
<accession>A0A0N9IAT2</accession>
<sequence>MSWADHDLSVLNVTDMSQRIEPTPQQHHIAAAVVHLAEQASATGTRIRAGDMTLGDWRDLSDAYAEVSDQAEQQAQAVEAMAASGVERLPRPAEIVSALGMGRSRDGHWVIVPGRRDQEEPCGREPRLALCGAHAVPVRNPEDSTSVCEGCRWRLRVIRREIDTMTGMRP</sequence>
<name>A0A0N9IAT2_9PSEU</name>